<keyword evidence="7 9" id="KW-0503">Monooxygenase</keyword>
<dbReference type="Proteomes" id="UP000736335">
    <property type="component" value="Unassembled WGS sequence"/>
</dbReference>
<name>A0A9P6L1J5_9AGAM</name>
<dbReference type="AlphaFoldDB" id="A0A9P6L1J5"/>
<proteinExistence type="inferred from homology"/>
<keyword evidence="10" id="KW-0812">Transmembrane</keyword>
<dbReference type="GO" id="GO:0020037">
    <property type="term" value="F:heme binding"/>
    <property type="evidence" value="ECO:0007669"/>
    <property type="project" value="InterPro"/>
</dbReference>
<keyword evidence="5 9" id="KW-0560">Oxidoreductase</keyword>
<keyword evidence="4 8" id="KW-0479">Metal-binding</keyword>
<dbReference type="GO" id="GO:0005506">
    <property type="term" value="F:iron ion binding"/>
    <property type="evidence" value="ECO:0007669"/>
    <property type="project" value="InterPro"/>
</dbReference>
<keyword evidence="10" id="KW-1133">Transmembrane helix</keyword>
<feature type="binding site" description="axial binding residue" evidence="8">
    <location>
        <position position="507"/>
    </location>
    <ligand>
        <name>heme</name>
        <dbReference type="ChEBI" id="CHEBI:30413"/>
    </ligand>
    <ligandPart>
        <name>Fe</name>
        <dbReference type="ChEBI" id="CHEBI:18248"/>
    </ligandPart>
</feature>
<dbReference type="PRINTS" id="PR00463">
    <property type="entry name" value="EP450I"/>
</dbReference>
<evidence type="ECO:0000313" key="11">
    <source>
        <dbReference type="EMBL" id="KAF9778267.1"/>
    </source>
</evidence>
<evidence type="ECO:0000256" key="9">
    <source>
        <dbReference type="RuleBase" id="RU000461"/>
    </source>
</evidence>
<dbReference type="Pfam" id="PF00067">
    <property type="entry name" value="p450"/>
    <property type="match status" value="1"/>
</dbReference>
<gene>
    <name evidence="11" type="ORF">BJ322DRAFT_1015006</name>
</gene>
<evidence type="ECO:0000256" key="8">
    <source>
        <dbReference type="PIRSR" id="PIRSR602401-1"/>
    </source>
</evidence>
<dbReference type="EMBL" id="WIUZ02000024">
    <property type="protein sequence ID" value="KAF9778267.1"/>
    <property type="molecule type" value="Genomic_DNA"/>
</dbReference>
<comment type="cofactor">
    <cofactor evidence="1 8">
        <name>heme</name>
        <dbReference type="ChEBI" id="CHEBI:30413"/>
    </cofactor>
</comment>
<reference evidence="11" key="1">
    <citation type="journal article" date="2020" name="Nat. Commun.">
        <title>Large-scale genome sequencing of mycorrhizal fungi provides insights into the early evolution of symbiotic traits.</title>
        <authorList>
            <person name="Miyauchi S."/>
            <person name="Kiss E."/>
            <person name="Kuo A."/>
            <person name="Drula E."/>
            <person name="Kohler A."/>
            <person name="Sanchez-Garcia M."/>
            <person name="Morin E."/>
            <person name="Andreopoulos B."/>
            <person name="Barry K.W."/>
            <person name="Bonito G."/>
            <person name="Buee M."/>
            <person name="Carver A."/>
            <person name="Chen C."/>
            <person name="Cichocki N."/>
            <person name="Clum A."/>
            <person name="Culley D."/>
            <person name="Crous P.W."/>
            <person name="Fauchery L."/>
            <person name="Girlanda M."/>
            <person name="Hayes R.D."/>
            <person name="Keri Z."/>
            <person name="LaButti K."/>
            <person name="Lipzen A."/>
            <person name="Lombard V."/>
            <person name="Magnuson J."/>
            <person name="Maillard F."/>
            <person name="Murat C."/>
            <person name="Nolan M."/>
            <person name="Ohm R.A."/>
            <person name="Pangilinan J."/>
            <person name="Pereira M.F."/>
            <person name="Perotto S."/>
            <person name="Peter M."/>
            <person name="Pfister S."/>
            <person name="Riley R."/>
            <person name="Sitrit Y."/>
            <person name="Stielow J.B."/>
            <person name="Szollosi G."/>
            <person name="Zifcakova L."/>
            <person name="Stursova M."/>
            <person name="Spatafora J.W."/>
            <person name="Tedersoo L."/>
            <person name="Vaario L.M."/>
            <person name="Yamada A."/>
            <person name="Yan M."/>
            <person name="Wang P."/>
            <person name="Xu J."/>
            <person name="Bruns T."/>
            <person name="Baldrian P."/>
            <person name="Vilgalys R."/>
            <person name="Dunand C."/>
            <person name="Henrissat B."/>
            <person name="Grigoriev I.V."/>
            <person name="Hibbett D."/>
            <person name="Nagy L.G."/>
            <person name="Martin F.M."/>
        </authorList>
    </citation>
    <scope>NUCLEOTIDE SEQUENCE</scope>
    <source>
        <strain evidence="11">UH-Tt-Lm1</strain>
    </source>
</reference>
<evidence type="ECO:0000256" key="3">
    <source>
        <dbReference type="ARBA" id="ARBA00022617"/>
    </source>
</evidence>
<dbReference type="PANTHER" id="PTHR24287">
    <property type="entry name" value="P450, PUTATIVE (EUROFUNG)-RELATED"/>
    <property type="match status" value="1"/>
</dbReference>
<keyword evidence="10" id="KW-0472">Membrane</keyword>
<accession>A0A9P6L1J5</accession>
<dbReference type="CDD" id="cd11063">
    <property type="entry name" value="CYP52"/>
    <property type="match status" value="1"/>
</dbReference>
<dbReference type="GO" id="GO:0004497">
    <property type="term" value="F:monooxygenase activity"/>
    <property type="evidence" value="ECO:0007669"/>
    <property type="project" value="UniProtKB-KW"/>
</dbReference>
<dbReference type="PRINTS" id="PR00385">
    <property type="entry name" value="P450"/>
</dbReference>
<dbReference type="PROSITE" id="PS00086">
    <property type="entry name" value="CYTOCHROME_P450"/>
    <property type="match status" value="1"/>
</dbReference>
<organism evidence="11 12">
    <name type="scientific">Thelephora terrestris</name>
    <dbReference type="NCBI Taxonomy" id="56493"/>
    <lineage>
        <taxon>Eukaryota</taxon>
        <taxon>Fungi</taxon>
        <taxon>Dikarya</taxon>
        <taxon>Basidiomycota</taxon>
        <taxon>Agaricomycotina</taxon>
        <taxon>Agaricomycetes</taxon>
        <taxon>Thelephorales</taxon>
        <taxon>Thelephoraceae</taxon>
        <taxon>Thelephora</taxon>
    </lineage>
</organism>
<dbReference type="OrthoDB" id="1470350at2759"/>
<comment type="caution">
    <text evidence="11">The sequence shown here is derived from an EMBL/GenBank/DDBJ whole genome shotgun (WGS) entry which is preliminary data.</text>
</comment>
<keyword evidence="6 8" id="KW-0408">Iron</keyword>
<dbReference type="InterPro" id="IPR047146">
    <property type="entry name" value="Cyt_P450_E_CYP52_fungi"/>
</dbReference>
<dbReference type="Gene3D" id="1.10.630.10">
    <property type="entry name" value="Cytochrome P450"/>
    <property type="match status" value="1"/>
</dbReference>
<sequence>MRVPPGISVLATTISQASLLPLTLGIVDRFVLRPYEVHNLPTWVTFVTCLLSPLTAFSIRVFWSDLIIHVKARRAGAVLPSHNPTWVPGAIHKIIMGLSKEERIYLGDPIGDLVAKFGHTFNLRILFGNRIFTAEPEHIKLILATGFDDYEKGSLMRRVLNPLLGVGVFNSDGAMFHRGMTRPFFSKERITHFDIFDRHAADAIKQVKERMSQGYAVDFQDVVSRFTLDSASEFLFGMDIRSLSAGLNYPPSAPIQTSRNHPANKFADAFLTAQSVVARRSRLNEAWGLVEFWNDKMVEPMAVIEKVLNPIIEHALKKKGEKKAGAAGDDLEGETLLSHLVNLTDDHKIIRDEMFNIMIAGRDTTASTLTFMLYMLSQKPQVLKRLRQEILDRVGPSARPTHEDLRELKYLRATINETLRLFPAVPFNFRYATQDVTWPAPNGGQPFFIPAGSRVIYSVFTMHRRTDLWGPDALEFDPDRFLDERMKKYLVPNPFIFLPFNAGPRICLGQQFAYNEMSFMVIRLLQAFEDIVWDPEASPQSLPPSEWAKSDNLRKREEKVWIRSHLTIYAKVSNRTQL</sequence>
<evidence type="ECO:0000256" key="7">
    <source>
        <dbReference type="ARBA" id="ARBA00023033"/>
    </source>
</evidence>
<evidence type="ECO:0000256" key="6">
    <source>
        <dbReference type="ARBA" id="ARBA00023004"/>
    </source>
</evidence>
<evidence type="ECO:0000256" key="1">
    <source>
        <dbReference type="ARBA" id="ARBA00001971"/>
    </source>
</evidence>
<dbReference type="PANTHER" id="PTHR24287:SF1">
    <property type="entry name" value="P450, PUTATIVE (EUROFUNG)-RELATED"/>
    <property type="match status" value="1"/>
</dbReference>
<dbReference type="SUPFAM" id="SSF48264">
    <property type="entry name" value="Cytochrome P450"/>
    <property type="match status" value="1"/>
</dbReference>
<evidence type="ECO:0000256" key="10">
    <source>
        <dbReference type="SAM" id="Phobius"/>
    </source>
</evidence>
<keyword evidence="12" id="KW-1185">Reference proteome</keyword>
<evidence type="ECO:0000256" key="4">
    <source>
        <dbReference type="ARBA" id="ARBA00022723"/>
    </source>
</evidence>
<dbReference type="InterPro" id="IPR001128">
    <property type="entry name" value="Cyt_P450"/>
</dbReference>
<dbReference type="GO" id="GO:0016705">
    <property type="term" value="F:oxidoreductase activity, acting on paired donors, with incorporation or reduction of molecular oxygen"/>
    <property type="evidence" value="ECO:0007669"/>
    <property type="project" value="InterPro"/>
</dbReference>
<evidence type="ECO:0000256" key="2">
    <source>
        <dbReference type="ARBA" id="ARBA00010617"/>
    </source>
</evidence>
<evidence type="ECO:0000256" key="5">
    <source>
        <dbReference type="ARBA" id="ARBA00023002"/>
    </source>
</evidence>
<keyword evidence="3 8" id="KW-0349">Heme</keyword>
<reference evidence="11" key="2">
    <citation type="submission" date="2020-11" db="EMBL/GenBank/DDBJ databases">
        <authorList>
            <consortium name="DOE Joint Genome Institute"/>
            <person name="Kuo A."/>
            <person name="Miyauchi S."/>
            <person name="Kiss E."/>
            <person name="Drula E."/>
            <person name="Kohler A."/>
            <person name="Sanchez-Garcia M."/>
            <person name="Andreopoulos B."/>
            <person name="Barry K.W."/>
            <person name="Bonito G."/>
            <person name="Buee M."/>
            <person name="Carver A."/>
            <person name="Chen C."/>
            <person name="Cichocki N."/>
            <person name="Clum A."/>
            <person name="Culley D."/>
            <person name="Crous P.W."/>
            <person name="Fauchery L."/>
            <person name="Girlanda M."/>
            <person name="Hayes R."/>
            <person name="Keri Z."/>
            <person name="Labutti K."/>
            <person name="Lipzen A."/>
            <person name="Lombard V."/>
            <person name="Magnuson J."/>
            <person name="Maillard F."/>
            <person name="Morin E."/>
            <person name="Murat C."/>
            <person name="Nolan M."/>
            <person name="Ohm R."/>
            <person name="Pangilinan J."/>
            <person name="Pereira M."/>
            <person name="Perotto S."/>
            <person name="Peter M."/>
            <person name="Riley R."/>
            <person name="Sitrit Y."/>
            <person name="Stielow B."/>
            <person name="Szollosi G."/>
            <person name="Zifcakova L."/>
            <person name="Stursova M."/>
            <person name="Spatafora J.W."/>
            <person name="Tedersoo L."/>
            <person name="Vaario L.-M."/>
            <person name="Yamada A."/>
            <person name="Yan M."/>
            <person name="Wang P."/>
            <person name="Xu J."/>
            <person name="Bruns T."/>
            <person name="Baldrian P."/>
            <person name="Vilgalys R."/>
            <person name="Henrissat B."/>
            <person name="Grigoriev I.V."/>
            <person name="Hibbett D."/>
            <person name="Nagy L.G."/>
            <person name="Martin F.M."/>
        </authorList>
    </citation>
    <scope>NUCLEOTIDE SEQUENCE</scope>
    <source>
        <strain evidence="11">UH-Tt-Lm1</strain>
    </source>
</reference>
<dbReference type="InterPro" id="IPR002401">
    <property type="entry name" value="Cyt_P450_E_grp-I"/>
</dbReference>
<evidence type="ECO:0000313" key="12">
    <source>
        <dbReference type="Proteomes" id="UP000736335"/>
    </source>
</evidence>
<protein>
    <submittedName>
        <fullName evidence="11">Cytochrome P450</fullName>
    </submittedName>
</protein>
<dbReference type="InterPro" id="IPR036396">
    <property type="entry name" value="Cyt_P450_sf"/>
</dbReference>
<feature type="transmembrane region" description="Helical" evidence="10">
    <location>
        <begin position="43"/>
        <end position="63"/>
    </location>
</feature>
<comment type="similarity">
    <text evidence="2 9">Belongs to the cytochrome P450 family.</text>
</comment>
<dbReference type="InterPro" id="IPR017972">
    <property type="entry name" value="Cyt_P450_CS"/>
</dbReference>